<dbReference type="InterPro" id="IPR000782">
    <property type="entry name" value="FAS1_domain"/>
</dbReference>
<dbReference type="PANTHER" id="PTHR10900:SF77">
    <property type="entry name" value="FI19380P1"/>
    <property type="match status" value="1"/>
</dbReference>
<dbReference type="Gene3D" id="2.30.180.10">
    <property type="entry name" value="FAS1 domain"/>
    <property type="match status" value="1"/>
</dbReference>
<organism evidence="3 4">
    <name type="scientific">Mucilaginibacter antarcticus</name>
    <dbReference type="NCBI Taxonomy" id="1855725"/>
    <lineage>
        <taxon>Bacteria</taxon>
        <taxon>Pseudomonadati</taxon>
        <taxon>Bacteroidota</taxon>
        <taxon>Sphingobacteriia</taxon>
        <taxon>Sphingobacteriales</taxon>
        <taxon>Sphingobacteriaceae</taxon>
        <taxon>Mucilaginibacter</taxon>
    </lineage>
</organism>
<feature type="signal peptide" evidence="1">
    <location>
        <begin position="1"/>
        <end position="19"/>
    </location>
</feature>
<name>A0ABW5XUM1_9SPHI</name>
<keyword evidence="4" id="KW-1185">Reference proteome</keyword>
<dbReference type="SMART" id="SM00554">
    <property type="entry name" value="FAS1"/>
    <property type="match status" value="1"/>
</dbReference>
<proteinExistence type="predicted"/>
<evidence type="ECO:0000313" key="3">
    <source>
        <dbReference type="EMBL" id="MFD2866649.1"/>
    </source>
</evidence>
<feature type="chain" id="PRO_5046048029" evidence="1">
    <location>
        <begin position="20"/>
        <end position="202"/>
    </location>
</feature>
<dbReference type="Pfam" id="PF02469">
    <property type="entry name" value="Fasciclin"/>
    <property type="match status" value="1"/>
</dbReference>
<dbReference type="PANTHER" id="PTHR10900">
    <property type="entry name" value="PERIOSTIN-RELATED"/>
    <property type="match status" value="1"/>
</dbReference>
<comment type="caution">
    <text evidence="3">The sequence shown here is derived from an EMBL/GenBank/DDBJ whole genome shotgun (WGS) entry which is preliminary data.</text>
</comment>
<dbReference type="RefSeq" id="WP_377130290.1">
    <property type="nucleotide sequence ID" value="NZ_JBHUHN010000001.1"/>
</dbReference>
<gene>
    <name evidence="3" type="ORF">ACFSYC_18275</name>
</gene>
<protein>
    <submittedName>
        <fullName evidence="3">Fasciclin domain-containing protein</fullName>
    </submittedName>
</protein>
<dbReference type="SUPFAM" id="SSF82153">
    <property type="entry name" value="FAS1 domain"/>
    <property type="match status" value="1"/>
</dbReference>
<accession>A0ABW5XUM1</accession>
<evidence type="ECO:0000313" key="4">
    <source>
        <dbReference type="Proteomes" id="UP001597601"/>
    </source>
</evidence>
<dbReference type="PROSITE" id="PS50213">
    <property type="entry name" value="FAS1"/>
    <property type="match status" value="1"/>
</dbReference>
<dbReference type="EMBL" id="JBHUON010000031">
    <property type="protein sequence ID" value="MFD2866649.1"/>
    <property type="molecule type" value="Genomic_DNA"/>
</dbReference>
<dbReference type="Proteomes" id="UP001597601">
    <property type="component" value="Unassembled WGS sequence"/>
</dbReference>
<sequence>MRKIFFLVISLAFNTVLFAQTNNRSDSSAQPQTVKQLTLTKAEGALMLSTNDVVTNISRSPELSEFYKAIQNAGLEETFTSQGPITVFAPGNQAFNLLSKGKRDTLRRADQKYKLIALLTYHALPGAVTTKDIAHAIAENKGVAIFITLSGNKISARLDANRNIVLIDDNGGQSIINKFDVPQSNGLIHFINAVLVPKFKTI</sequence>
<reference evidence="4" key="1">
    <citation type="journal article" date="2019" name="Int. J. Syst. Evol. Microbiol.">
        <title>The Global Catalogue of Microorganisms (GCM) 10K type strain sequencing project: providing services to taxonomists for standard genome sequencing and annotation.</title>
        <authorList>
            <consortium name="The Broad Institute Genomics Platform"/>
            <consortium name="The Broad Institute Genome Sequencing Center for Infectious Disease"/>
            <person name="Wu L."/>
            <person name="Ma J."/>
        </authorList>
    </citation>
    <scope>NUCLEOTIDE SEQUENCE [LARGE SCALE GENOMIC DNA]</scope>
    <source>
        <strain evidence="4">KCTC 52232</strain>
    </source>
</reference>
<keyword evidence="1" id="KW-0732">Signal</keyword>
<evidence type="ECO:0000256" key="1">
    <source>
        <dbReference type="SAM" id="SignalP"/>
    </source>
</evidence>
<evidence type="ECO:0000259" key="2">
    <source>
        <dbReference type="PROSITE" id="PS50213"/>
    </source>
</evidence>
<feature type="domain" description="FAS1" evidence="2">
    <location>
        <begin position="50"/>
        <end position="195"/>
    </location>
</feature>
<dbReference type="InterPro" id="IPR036378">
    <property type="entry name" value="FAS1_dom_sf"/>
</dbReference>
<dbReference type="InterPro" id="IPR050904">
    <property type="entry name" value="Adhesion/Biosynth-related"/>
</dbReference>